<accession>A0A174X1F3</accession>
<gene>
    <name evidence="7" type="primary">yihY_1</name>
    <name evidence="7" type="ORF">ERS852560_03501</name>
    <name evidence="9" type="ORF">GKD54_15870</name>
    <name evidence="8" type="ORF">GKD58_14975</name>
    <name evidence="10" type="ORF">HHO38_10470</name>
</gene>
<dbReference type="AlphaFoldDB" id="A0A174X1F3"/>
<feature type="transmembrane region" description="Helical" evidence="6">
    <location>
        <begin position="197"/>
        <end position="219"/>
    </location>
</feature>
<evidence type="ECO:0000313" key="12">
    <source>
        <dbReference type="Proteomes" id="UP000450599"/>
    </source>
</evidence>
<evidence type="ECO:0000256" key="4">
    <source>
        <dbReference type="ARBA" id="ARBA00022989"/>
    </source>
</evidence>
<dbReference type="InterPro" id="IPR017039">
    <property type="entry name" value="Virul_fac_BrkB"/>
</dbReference>
<keyword evidence="2" id="KW-1003">Cell membrane</keyword>
<evidence type="ECO:0000313" key="7">
    <source>
        <dbReference type="EMBL" id="CUQ50220.1"/>
    </source>
</evidence>
<dbReference type="EMBL" id="CP051672">
    <property type="protein sequence ID" value="QJE28730.1"/>
    <property type="molecule type" value="Genomic_DNA"/>
</dbReference>
<dbReference type="Proteomes" id="UP000471216">
    <property type="component" value="Unassembled WGS sequence"/>
</dbReference>
<dbReference type="Pfam" id="PF03631">
    <property type="entry name" value="Virul_fac_BrkB"/>
    <property type="match status" value="1"/>
</dbReference>
<dbReference type="PANTHER" id="PTHR30213:SF1">
    <property type="entry name" value="INNER MEMBRANE PROTEIN YHJD"/>
    <property type="match status" value="1"/>
</dbReference>
<evidence type="ECO:0000256" key="6">
    <source>
        <dbReference type="SAM" id="Phobius"/>
    </source>
</evidence>
<dbReference type="EMBL" id="WKMW01000015">
    <property type="protein sequence ID" value="MRY85545.1"/>
    <property type="molecule type" value="Genomic_DNA"/>
</dbReference>
<evidence type="ECO:0000313" key="8">
    <source>
        <dbReference type="EMBL" id="MRY85545.1"/>
    </source>
</evidence>
<evidence type="ECO:0000313" key="10">
    <source>
        <dbReference type="EMBL" id="QJE28730.1"/>
    </source>
</evidence>
<dbReference type="Proteomes" id="UP000501982">
    <property type="component" value="Chromosome"/>
</dbReference>
<dbReference type="PIRSF" id="PIRSF035875">
    <property type="entry name" value="RNase_BN"/>
    <property type="match status" value="1"/>
</dbReference>
<evidence type="ECO:0000256" key="1">
    <source>
        <dbReference type="ARBA" id="ARBA00004651"/>
    </source>
</evidence>
<keyword evidence="3 6" id="KW-0812">Transmembrane</keyword>
<protein>
    <submittedName>
        <fullName evidence="7">Ribonuclease BN/uncharacterized domain fusion protein</fullName>
    </submittedName>
    <submittedName>
        <fullName evidence="8">YihY family inner membrane protein</fullName>
    </submittedName>
    <submittedName>
        <fullName evidence="10">YihY/virulence factor BrkB family protein</fullName>
    </submittedName>
</protein>
<dbReference type="RefSeq" id="WP_050758739.1">
    <property type="nucleotide sequence ID" value="NZ_CAJSZN010000013.1"/>
</dbReference>
<name>A0A174X1F3_PARDI</name>
<proteinExistence type="predicted"/>
<reference evidence="7 11" key="1">
    <citation type="submission" date="2015-09" db="EMBL/GenBank/DDBJ databases">
        <authorList>
            <consortium name="Pathogen Informatics"/>
        </authorList>
    </citation>
    <scope>NUCLEOTIDE SEQUENCE [LARGE SCALE GENOMIC DNA]</scope>
    <source>
        <strain evidence="7 11">2789STDY5834948</strain>
    </source>
</reference>
<keyword evidence="4 6" id="KW-1133">Transmembrane helix</keyword>
<evidence type="ECO:0000313" key="11">
    <source>
        <dbReference type="Proteomes" id="UP000095332"/>
    </source>
</evidence>
<evidence type="ECO:0000256" key="2">
    <source>
        <dbReference type="ARBA" id="ARBA00022475"/>
    </source>
</evidence>
<evidence type="ECO:0000313" key="13">
    <source>
        <dbReference type="Proteomes" id="UP000471216"/>
    </source>
</evidence>
<feature type="transmembrane region" description="Helical" evidence="6">
    <location>
        <begin position="50"/>
        <end position="72"/>
    </location>
</feature>
<dbReference type="NCBIfam" id="TIGR00765">
    <property type="entry name" value="yihY_not_rbn"/>
    <property type="match status" value="1"/>
</dbReference>
<feature type="transmembrane region" description="Helical" evidence="6">
    <location>
        <begin position="266"/>
        <end position="287"/>
    </location>
</feature>
<dbReference type="GO" id="GO:0005886">
    <property type="term" value="C:plasma membrane"/>
    <property type="evidence" value="ECO:0007669"/>
    <property type="project" value="UniProtKB-SubCell"/>
</dbReference>
<feature type="transmembrane region" description="Helical" evidence="6">
    <location>
        <begin position="231"/>
        <end position="254"/>
    </location>
</feature>
<feature type="transmembrane region" description="Helical" evidence="6">
    <location>
        <begin position="157"/>
        <end position="177"/>
    </location>
</feature>
<comment type="subcellular location">
    <subcellularLocation>
        <location evidence="1">Cell membrane</location>
        <topology evidence="1">Multi-pass membrane protein</topology>
    </subcellularLocation>
</comment>
<reference evidence="10 14" key="3">
    <citation type="submission" date="2020-04" db="EMBL/GenBank/DDBJ databases">
        <title>Complete Genomes and Methylome analysis of CBBP consortium that reverse antibiotic-induced susceptibility to vancomycin-resistant Enterococcus faecium infection.</title>
        <authorList>
            <person name="Fomenkov A."/>
            <person name="Zhang Z."/>
            <person name="Pamer E."/>
            <person name="Roberts R.J."/>
        </authorList>
    </citation>
    <scope>NUCLEOTIDE SEQUENCE [LARGE SCALE GENOMIC DNA]</scope>
    <source>
        <strain evidence="14">CBBP</strain>
        <strain evidence="10">CBBP-1</strain>
    </source>
</reference>
<dbReference type="Proteomes" id="UP000450599">
    <property type="component" value="Unassembled WGS sequence"/>
</dbReference>
<dbReference type="EMBL" id="WKMX01000015">
    <property type="protein sequence ID" value="MRZ07658.1"/>
    <property type="molecule type" value="Genomic_DNA"/>
</dbReference>
<dbReference type="Proteomes" id="UP000095332">
    <property type="component" value="Unassembled WGS sequence"/>
</dbReference>
<dbReference type="EMBL" id="CZBM01000017">
    <property type="protein sequence ID" value="CUQ50220.1"/>
    <property type="molecule type" value="Genomic_DNA"/>
</dbReference>
<evidence type="ECO:0000313" key="9">
    <source>
        <dbReference type="EMBL" id="MRZ07658.1"/>
    </source>
</evidence>
<evidence type="ECO:0000313" key="14">
    <source>
        <dbReference type="Proteomes" id="UP000501982"/>
    </source>
</evidence>
<keyword evidence="5 6" id="KW-0472">Membrane</keyword>
<reference evidence="12 13" key="2">
    <citation type="journal article" date="2019" name="Nat. Med.">
        <title>A library of human gut bacterial isolates paired with longitudinal multiomics data enables mechanistic microbiome research.</title>
        <authorList>
            <person name="Poyet M."/>
            <person name="Groussin M."/>
            <person name="Gibbons S.M."/>
            <person name="Avila-Pacheco J."/>
            <person name="Jiang X."/>
            <person name="Kearney S.M."/>
            <person name="Perrotta A.R."/>
            <person name="Berdy B."/>
            <person name="Zhao S."/>
            <person name="Lieberman T.D."/>
            <person name="Swanson P.K."/>
            <person name="Smith M."/>
            <person name="Roesemann S."/>
            <person name="Alexander J.E."/>
            <person name="Rich S.A."/>
            <person name="Livny J."/>
            <person name="Vlamakis H."/>
            <person name="Clish C."/>
            <person name="Bullock K."/>
            <person name="Deik A."/>
            <person name="Scott J."/>
            <person name="Pierce K.A."/>
            <person name="Xavier R.J."/>
            <person name="Alm E.J."/>
        </authorList>
    </citation>
    <scope>NUCLEOTIDE SEQUENCE [LARGE SCALE GENOMIC DNA]</scope>
    <source>
        <strain evidence="9 13">BIOML-A10</strain>
        <strain evidence="8 12">BIOML-A11</strain>
    </source>
</reference>
<evidence type="ECO:0000256" key="5">
    <source>
        <dbReference type="ARBA" id="ARBA00023136"/>
    </source>
</evidence>
<dbReference type="PANTHER" id="PTHR30213">
    <property type="entry name" value="INNER MEMBRANE PROTEIN YHJD"/>
    <property type="match status" value="1"/>
</dbReference>
<organism evidence="7 11">
    <name type="scientific">Parabacteroides distasonis</name>
    <dbReference type="NCBI Taxonomy" id="823"/>
    <lineage>
        <taxon>Bacteria</taxon>
        <taxon>Pseudomonadati</taxon>
        <taxon>Bacteroidota</taxon>
        <taxon>Bacteroidia</taxon>
        <taxon>Bacteroidales</taxon>
        <taxon>Tannerellaceae</taxon>
        <taxon>Parabacteroides</taxon>
    </lineage>
</organism>
<evidence type="ECO:0000256" key="3">
    <source>
        <dbReference type="ARBA" id="ARBA00022692"/>
    </source>
</evidence>
<sequence length="323" mass="35395">MENLKRHLSVDKLDGSGSKKKLTMSLLFKILKDMVQGFIDDSVPRLSASLAYATLFSIIPLLSLLITIGVFLKMDMAGQLYAQLEPILGISVVNALNSVIENAANSNSSTFATIVSLAVSVFGATAIFAEIQSSLNTIWGIKAIPKKSWLKYLKNRLLSFSIILVFAFILLVTFMISNVIENLSVRFMTNYPDVAESLVKVTGIFLNIIVTTTIFALIFKILPDAKIKIKDIFTGAIVTTILLLVGQWGISLYINIANVGTVYGTAAFLAVLITWIYYSAIIIYTGAEFTKAWANDMGGKIFPDEYAVATKIVEIHKDGPINE</sequence>